<feature type="transmembrane region" description="Helical" evidence="1">
    <location>
        <begin position="172"/>
        <end position="190"/>
    </location>
</feature>
<dbReference type="RefSeq" id="WP_243802339.1">
    <property type="nucleotide sequence ID" value="NZ_CP094669.1"/>
</dbReference>
<reference evidence="2 3" key="1">
    <citation type="submission" date="2022-03" db="EMBL/GenBank/DDBJ databases">
        <title>Hymenobactersp. isolated from the air.</title>
        <authorList>
            <person name="Won M."/>
            <person name="Kwon S.-W."/>
        </authorList>
    </citation>
    <scope>NUCLEOTIDE SEQUENCE [LARGE SCALE GENOMIC DNA]</scope>
    <source>
        <strain evidence="2 3">KACC 21982</strain>
    </source>
</reference>
<dbReference type="EMBL" id="CP094669">
    <property type="protein sequence ID" value="UOG76971.1"/>
    <property type="molecule type" value="Genomic_DNA"/>
</dbReference>
<evidence type="ECO:0000313" key="3">
    <source>
        <dbReference type="Proteomes" id="UP000831113"/>
    </source>
</evidence>
<keyword evidence="1" id="KW-1133">Transmembrane helix</keyword>
<feature type="transmembrane region" description="Helical" evidence="1">
    <location>
        <begin position="58"/>
        <end position="78"/>
    </location>
</feature>
<evidence type="ECO:0000313" key="2">
    <source>
        <dbReference type="EMBL" id="UOG76971.1"/>
    </source>
</evidence>
<feature type="transmembrane region" description="Helical" evidence="1">
    <location>
        <begin position="139"/>
        <end position="165"/>
    </location>
</feature>
<sequence length="254" mass="27832">MLVRAELRKILPYRTVWIILLLFVVLLALFVSAGGNVVLNGQQVGATLYTFPGLWQKLTYVASYFNLLLGILLVILITDEFQFRTFRQQVIDGASVRELLQNKLVVSGGLAVFGMLTVLALGLYFGLTRAADTANQATVGITAVLLYGVQVLGLLSLAALIAVVVRRSGPSILLFLLYAWVAEPLLRFSLPDTLDRYLPAKVFNSLTPMPGQEVLDTMTGPSVALLPTQALPIALAYTALFWGVSYMLLRNRDL</sequence>
<keyword evidence="1" id="KW-0472">Membrane</keyword>
<evidence type="ECO:0000256" key="1">
    <source>
        <dbReference type="SAM" id="Phobius"/>
    </source>
</evidence>
<organism evidence="2 3">
    <name type="scientific">Hymenobacter tibetensis</name>
    <dbReference type="NCBI Taxonomy" id="497967"/>
    <lineage>
        <taxon>Bacteria</taxon>
        <taxon>Pseudomonadati</taxon>
        <taxon>Bacteroidota</taxon>
        <taxon>Cytophagia</taxon>
        <taxon>Cytophagales</taxon>
        <taxon>Hymenobacteraceae</taxon>
        <taxon>Hymenobacter</taxon>
    </lineage>
</organism>
<name>A0ABY4D357_9BACT</name>
<keyword evidence="1" id="KW-0812">Transmembrane</keyword>
<keyword evidence="3" id="KW-1185">Reference proteome</keyword>
<protein>
    <submittedName>
        <fullName evidence="2">ABC transporter permease</fullName>
    </submittedName>
</protein>
<dbReference type="Proteomes" id="UP000831113">
    <property type="component" value="Chromosome"/>
</dbReference>
<feature type="transmembrane region" description="Helical" evidence="1">
    <location>
        <begin position="230"/>
        <end position="249"/>
    </location>
</feature>
<gene>
    <name evidence="2" type="ORF">MTX78_10295</name>
</gene>
<feature type="transmembrane region" description="Helical" evidence="1">
    <location>
        <begin position="16"/>
        <end position="38"/>
    </location>
</feature>
<proteinExistence type="predicted"/>
<accession>A0ABY4D357</accession>
<feature type="transmembrane region" description="Helical" evidence="1">
    <location>
        <begin position="104"/>
        <end position="127"/>
    </location>
</feature>